<protein>
    <submittedName>
        <fullName evidence="1">Uncharacterized protein</fullName>
    </submittedName>
</protein>
<sequence length="134" mass="14155">MLGGSGLLFLLAFSTVAVLMQSSAVSSVGNHPRYGRHLRQSYWGGIYAFLRSGRIAGAGGVCDSSAAPRTCVASAVNAAVLEANPQLVGLGSYWEPNAFDGRDAEFVNVAPENDATGRYIPYWNRAGGMVKVEL</sequence>
<accession>A0A2S7XPL3</accession>
<dbReference type="Proteomes" id="UP000239936">
    <property type="component" value="Unassembled WGS sequence"/>
</dbReference>
<gene>
    <name evidence="1" type="ORF">CXB77_16460</name>
</gene>
<evidence type="ECO:0000313" key="1">
    <source>
        <dbReference type="EMBL" id="PQJ95665.1"/>
    </source>
</evidence>
<proteinExistence type="predicted"/>
<comment type="caution">
    <text evidence="1">The sequence shown here is derived from an EMBL/GenBank/DDBJ whole genome shotgun (WGS) entry which is preliminary data.</text>
</comment>
<dbReference type="AlphaFoldDB" id="A0A2S7XPL3"/>
<keyword evidence="2" id="KW-1185">Reference proteome</keyword>
<evidence type="ECO:0000313" key="2">
    <source>
        <dbReference type="Proteomes" id="UP000239936"/>
    </source>
</evidence>
<name>A0A2S7XPL3_9GAMM</name>
<reference evidence="1 2" key="1">
    <citation type="submission" date="2018-01" db="EMBL/GenBank/DDBJ databases">
        <title>The complete genome sequence of Chromatium okenii LaCa, a purple sulfur bacterium with a turbulent life.</title>
        <authorList>
            <person name="Luedin S.M."/>
            <person name="Liechti N."/>
            <person name="Storelli N."/>
            <person name="Danza F."/>
            <person name="Wittwer M."/>
            <person name="Pothier J.F."/>
            <person name="Tonolla M.A."/>
        </authorList>
    </citation>
    <scope>NUCLEOTIDE SEQUENCE [LARGE SCALE GENOMIC DNA]</scope>
    <source>
        <strain evidence="1 2">LaCa</strain>
    </source>
</reference>
<organism evidence="1 2">
    <name type="scientific">Chromatium okenii</name>
    <dbReference type="NCBI Taxonomy" id="61644"/>
    <lineage>
        <taxon>Bacteria</taxon>
        <taxon>Pseudomonadati</taxon>
        <taxon>Pseudomonadota</taxon>
        <taxon>Gammaproteobacteria</taxon>
        <taxon>Chromatiales</taxon>
        <taxon>Chromatiaceae</taxon>
        <taxon>Chromatium</taxon>
    </lineage>
</organism>
<dbReference type="Gene3D" id="3.30.450.20">
    <property type="entry name" value="PAS domain"/>
    <property type="match status" value="1"/>
</dbReference>
<dbReference type="EMBL" id="PPGH01000037">
    <property type="protein sequence ID" value="PQJ95665.1"/>
    <property type="molecule type" value="Genomic_DNA"/>
</dbReference>